<organism evidence="1 2">
    <name type="scientific">Aquimarina amphilecti</name>
    <dbReference type="NCBI Taxonomy" id="1038014"/>
    <lineage>
        <taxon>Bacteria</taxon>
        <taxon>Pseudomonadati</taxon>
        <taxon>Bacteroidota</taxon>
        <taxon>Flavobacteriia</taxon>
        <taxon>Flavobacteriales</taxon>
        <taxon>Flavobacteriaceae</taxon>
        <taxon>Aquimarina</taxon>
    </lineage>
</organism>
<protein>
    <submittedName>
        <fullName evidence="1">Methyltransferase domain-containing protein</fullName>
    </submittedName>
</protein>
<reference evidence="1 2" key="1">
    <citation type="submission" date="2016-10" db="EMBL/GenBank/DDBJ databases">
        <authorList>
            <person name="de Groot N.N."/>
        </authorList>
    </citation>
    <scope>NUCLEOTIDE SEQUENCE [LARGE SCALE GENOMIC DNA]</scope>
    <source>
        <strain evidence="1 2">DSM 25232</strain>
    </source>
</reference>
<dbReference type="InterPro" id="IPR029063">
    <property type="entry name" value="SAM-dependent_MTases_sf"/>
</dbReference>
<dbReference type="Proteomes" id="UP000198521">
    <property type="component" value="Unassembled WGS sequence"/>
</dbReference>
<dbReference type="OrthoDB" id="9815644at2"/>
<dbReference type="EMBL" id="FOAB01000004">
    <property type="protein sequence ID" value="SEL53010.1"/>
    <property type="molecule type" value="Genomic_DNA"/>
</dbReference>
<proteinExistence type="predicted"/>
<name>A0A1H7QYC6_AQUAM</name>
<dbReference type="GO" id="GO:0032259">
    <property type="term" value="P:methylation"/>
    <property type="evidence" value="ECO:0007669"/>
    <property type="project" value="UniProtKB-KW"/>
</dbReference>
<dbReference type="Gene3D" id="3.40.50.150">
    <property type="entry name" value="Vaccinia Virus protein VP39"/>
    <property type="match status" value="1"/>
</dbReference>
<keyword evidence="1" id="KW-0489">Methyltransferase</keyword>
<dbReference type="AlphaFoldDB" id="A0A1H7QYC6"/>
<dbReference type="PANTHER" id="PTHR43861">
    <property type="entry name" value="TRANS-ACONITATE 2-METHYLTRANSFERASE-RELATED"/>
    <property type="match status" value="1"/>
</dbReference>
<accession>A0A1H7QYC6</accession>
<evidence type="ECO:0000313" key="2">
    <source>
        <dbReference type="Proteomes" id="UP000198521"/>
    </source>
</evidence>
<evidence type="ECO:0000313" key="1">
    <source>
        <dbReference type="EMBL" id="SEL53010.1"/>
    </source>
</evidence>
<dbReference type="GO" id="GO:0008168">
    <property type="term" value="F:methyltransferase activity"/>
    <property type="evidence" value="ECO:0007669"/>
    <property type="project" value="UniProtKB-KW"/>
</dbReference>
<sequence>MEYEFETVNCNLCNADNYQKISNKGKFGLPTNVVICKVCGLSYLNPRWDKNSYLQFYQNEYDKYYRPKIQLDSSLNKEAVNPIEVRLKRLDLFPKNVERILDIGSGEGNNLIHFKSIFQESKLYAIEPSLASQIILKNNDVTILGSDVDAEWNDNINYKFDLIIMRHVLEHFTDPIKIMKKVRSVLKPNGIVYIAVPNNLKPTQNLNKSWFRNVHTYYFNKYTLDNLNKLVGLEILKMQEGDEFNMGEVYLIARKNDSQLSPVFSEKHYQEQLTILNQKLKLENSIPYKLTYLSKRVIRKVLSLTKNKSH</sequence>
<gene>
    <name evidence="1" type="ORF">SAMN04487910_2732</name>
</gene>
<dbReference type="Pfam" id="PF13489">
    <property type="entry name" value="Methyltransf_23"/>
    <property type="match status" value="1"/>
</dbReference>
<dbReference type="SUPFAM" id="SSF53335">
    <property type="entry name" value="S-adenosyl-L-methionine-dependent methyltransferases"/>
    <property type="match status" value="1"/>
</dbReference>
<keyword evidence="2" id="KW-1185">Reference proteome</keyword>
<dbReference type="CDD" id="cd02440">
    <property type="entry name" value="AdoMet_MTases"/>
    <property type="match status" value="1"/>
</dbReference>
<keyword evidence="1" id="KW-0808">Transferase</keyword>
<dbReference type="STRING" id="1038014.SAMN04487910_2732"/>
<dbReference type="RefSeq" id="WP_091409375.1">
    <property type="nucleotide sequence ID" value="NZ_FOAB01000004.1"/>
</dbReference>